<reference evidence="1" key="1">
    <citation type="submission" date="2023-04" db="EMBL/GenBank/DDBJ databases">
        <title>Phytophthora fragariaefolia NBRC 109709.</title>
        <authorList>
            <person name="Ichikawa N."/>
            <person name="Sato H."/>
            <person name="Tonouchi N."/>
        </authorList>
    </citation>
    <scope>NUCLEOTIDE SEQUENCE</scope>
    <source>
        <strain evidence="1">NBRC 109709</strain>
    </source>
</reference>
<dbReference type="EMBL" id="BSXT01000706">
    <property type="protein sequence ID" value="GMF32693.1"/>
    <property type="molecule type" value="Genomic_DNA"/>
</dbReference>
<sequence length="179" mass="20250">MAIRSAGFQKRGDYTWQPGIRWGQGPEEAPWPATVVVHVAYSTYVETSTPSLSSAWYSTKDSCSTDVNEVFERTYSRYSGSRLGPGDSTLSATTTDPCNDRHWSGTSIKSLHSKMMLYRLEESTVLDELEVAQILALVVVHEENLDTMKHRTLEQALRQPQEVCPRTSTWPMPRSWSFV</sequence>
<accession>A0A9W6X6T7</accession>
<protein>
    <submittedName>
        <fullName evidence="1">Unnamed protein product</fullName>
    </submittedName>
</protein>
<evidence type="ECO:0000313" key="1">
    <source>
        <dbReference type="EMBL" id="GMF32693.1"/>
    </source>
</evidence>
<organism evidence="1 2">
    <name type="scientific">Phytophthora fragariaefolia</name>
    <dbReference type="NCBI Taxonomy" id="1490495"/>
    <lineage>
        <taxon>Eukaryota</taxon>
        <taxon>Sar</taxon>
        <taxon>Stramenopiles</taxon>
        <taxon>Oomycota</taxon>
        <taxon>Peronosporomycetes</taxon>
        <taxon>Peronosporales</taxon>
        <taxon>Peronosporaceae</taxon>
        <taxon>Phytophthora</taxon>
    </lineage>
</organism>
<dbReference type="AlphaFoldDB" id="A0A9W6X6T7"/>
<keyword evidence="2" id="KW-1185">Reference proteome</keyword>
<proteinExistence type="predicted"/>
<gene>
    <name evidence="1" type="ORF">Pfra01_000785100</name>
</gene>
<name>A0A9W6X6T7_9STRA</name>
<comment type="caution">
    <text evidence="1">The sequence shown here is derived from an EMBL/GenBank/DDBJ whole genome shotgun (WGS) entry which is preliminary data.</text>
</comment>
<evidence type="ECO:0000313" key="2">
    <source>
        <dbReference type="Proteomes" id="UP001165121"/>
    </source>
</evidence>
<dbReference type="Proteomes" id="UP001165121">
    <property type="component" value="Unassembled WGS sequence"/>
</dbReference>